<dbReference type="HAMAP" id="MF_01400">
    <property type="entry name" value="MsrB"/>
    <property type="match status" value="1"/>
</dbReference>
<comment type="function">
    <text evidence="7">Has an important function as a repair enzyme for proteins that have been inactivated by oxidation. Catalyzes the reversible oxidation-reduction of methionine sulfoxide in proteins to methionine.</text>
</comment>
<dbReference type="Pfam" id="PF01641">
    <property type="entry name" value="SelR"/>
    <property type="match status" value="1"/>
</dbReference>
<keyword evidence="10" id="KW-1185">Reference proteome</keyword>
<dbReference type="InterPro" id="IPR002569">
    <property type="entry name" value="Met_Sox_Rdtase_MsrA_dom"/>
</dbReference>
<dbReference type="Gene3D" id="2.170.150.20">
    <property type="entry name" value="Peptide methionine sulfoxide reductase"/>
    <property type="match status" value="1"/>
</dbReference>
<dbReference type="RefSeq" id="WP_013485337.1">
    <property type="nucleotide sequence ID" value="NC_014828.1"/>
</dbReference>
<dbReference type="PANTHER" id="PTHR42799:SF2">
    <property type="entry name" value="MITOCHONDRIAL PEPTIDE METHIONINE SULFOXIDE REDUCTASE"/>
    <property type="match status" value="1"/>
</dbReference>
<comment type="similarity">
    <text evidence="7">Belongs to the MsrA Met sulfoxide reductase family.</text>
</comment>
<evidence type="ECO:0000256" key="4">
    <source>
        <dbReference type="ARBA" id="ARBA00048488"/>
    </source>
</evidence>
<evidence type="ECO:0000259" key="8">
    <source>
        <dbReference type="PROSITE" id="PS51790"/>
    </source>
</evidence>
<dbReference type="HOGENOM" id="CLU_031040_1_0_9"/>
<feature type="active site" description="Nucleophile" evidence="6">
    <location>
        <position position="295"/>
    </location>
</feature>
<dbReference type="AlphaFoldDB" id="E6U7F9"/>
<dbReference type="EC" id="1.8.4.12" evidence="6"/>
<dbReference type="NCBIfam" id="TIGR00357">
    <property type="entry name" value="peptide-methionine (R)-S-oxide reductase MsrB"/>
    <property type="match status" value="1"/>
</dbReference>
<sequence>MTKQTNDGAAREIRLAGGCFWGMEALFRRIPGVLDVTTGYANGRTEHPRYEELSETGHAETVEVRYDPAQISLTALLCFFFRVIDPTAYHRQGGDVGTQYRTGIYYRDEEDMPVIQKALIREQKKYKRRIVTEVEPLRGFCPAEDYHQRYLEKNPGGYCHIDMGLMAPVHGEWKPGTGQTPDRDTLKQTLPASSYAVTQENGTEPPFQNAYWDNDEPGIYVDIVTGEPLFVTTDQFESGCGWPSFTHPIRSAKIIEKPDASHGMLRTEVRSASGDAHLGHVFTDGPAETGGLRYCINSAALRFVPCAEMVREGYAAYLHEVR</sequence>
<dbReference type="FunFam" id="2.170.150.20:FF:000003">
    <property type="entry name" value="Peptide methionine sulfoxide reductase MsrB"/>
    <property type="match status" value="1"/>
</dbReference>
<dbReference type="Proteomes" id="UP000001551">
    <property type="component" value="Chromosome"/>
</dbReference>
<dbReference type="GO" id="GO:0034599">
    <property type="term" value="P:cellular response to oxidative stress"/>
    <property type="evidence" value="ECO:0007669"/>
    <property type="project" value="TreeGrafter"/>
</dbReference>
<evidence type="ECO:0000256" key="5">
    <source>
        <dbReference type="ARBA" id="ARBA00048782"/>
    </source>
</evidence>
<feature type="domain" description="MsrB" evidence="8">
    <location>
        <begin position="183"/>
        <end position="306"/>
    </location>
</feature>
<comment type="similarity">
    <text evidence="6">Belongs to the MsrB Met sulfoxide reductase family.</text>
</comment>
<dbReference type="NCBIfam" id="TIGR00401">
    <property type="entry name" value="msrA"/>
    <property type="match status" value="1"/>
</dbReference>
<dbReference type="InterPro" id="IPR036509">
    <property type="entry name" value="Met_Sox_Rdtase_MsrA_sf"/>
</dbReference>
<dbReference type="PANTHER" id="PTHR42799">
    <property type="entry name" value="MITOCHONDRIAL PEPTIDE METHIONINE SULFOXIDE REDUCTASE"/>
    <property type="match status" value="1"/>
</dbReference>
<accession>E6U7F9</accession>
<dbReference type="Pfam" id="PF01625">
    <property type="entry name" value="PMSR"/>
    <property type="match status" value="1"/>
</dbReference>
<dbReference type="EMBL" id="CP002400">
    <property type="protein sequence ID" value="ADU26982.1"/>
    <property type="molecule type" value="Genomic_DNA"/>
</dbReference>
<dbReference type="HAMAP" id="MF_01401">
    <property type="entry name" value="MsrA"/>
    <property type="match status" value="1"/>
</dbReference>
<dbReference type="InterPro" id="IPR002579">
    <property type="entry name" value="Met_Sox_Rdtase_MsrB_dom"/>
</dbReference>
<dbReference type="GO" id="GO:0008113">
    <property type="term" value="F:peptide-methionine (S)-S-oxide reductase activity"/>
    <property type="evidence" value="ECO:0007669"/>
    <property type="project" value="UniProtKB-UniRule"/>
</dbReference>
<organism evidence="9 10">
    <name type="scientific">Ethanoligenens harbinense (strain DSM 18485 / JCM 12961 / CGMCC 1.5033 / YUAN-3)</name>
    <dbReference type="NCBI Taxonomy" id="663278"/>
    <lineage>
        <taxon>Bacteria</taxon>
        <taxon>Bacillati</taxon>
        <taxon>Bacillota</taxon>
        <taxon>Clostridia</taxon>
        <taxon>Eubacteriales</taxon>
        <taxon>Oscillospiraceae</taxon>
        <taxon>Ethanoligenens</taxon>
    </lineage>
</organism>
<comment type="caution">
    <text evidence="6">Lacks conserved residue(s) required for the propagation of feature annotation.</text>
</comment>
<evidence type="ECO:0000256" key="7">
    <source>
        <dbReference type="HAMAP-Rule" id="MF_01401"/>
    </source>
</evidence>
<dbReference type="Gene3D" id="3.30.1060.10">
    <property type="entry name" value="Peptide methionine sulphoxide reductase MsrA"/>
    <property type="match status" value="1"/>
</dbReference>
<dbReference type="STRING" id="663278.Ethha_1445"/>
<dbReference type="SUPFAM" id="SSF51316">
    <property type="entry name" value="Mss4-like"/>
    <property type="match status" value="1"/>
</dbReference>
<dbReference type="KEGG" id="eha:Ethha_1445"/>
<evidence type="ECO:0000313" key="9">
    <source>
        <dbReference type="EMBL" id="ADU26982.1"/>
    </source>
</evidence>
<dbReference type="eggNOG" id="COG0225">
    <property type="taxonomic scope" value="Bacteria"/>
</dbReference>
<dbReference type="EC" id="1.8.4.11" evidence="7"/>
<reference evidence="9 10" key="1">
    <citation type="submission" date="2010-12" db="EMBL/GenBank/DDBJ databases">
        <title>Complete sequence of Ethanoligenens harbinense YUAN-3.</title>
        <authorList>
            <person name="Lucas S."/>
            <person name="Copeland A."/>
            <person name="Lapidus A."/>
            <person name="Cheng J.-F."/>
            <person name="Bruce D."/>
            <person name="Goodwin L."/>
            <person name="Pitluck S."/>
            <person name="Chertkov O."/>
            <person name="Misra M."/>
            <person name="Detter J.C."/>
            <person name="Han C."/>
            <person name="Tapia R."/>
            <person name="Land M."/>
            <person name="Hauser L."/>
            <person name="Jeffries C."/>
            <person name="Kyrpides N."/>
            <person name="Ivanova N."/>
            <person name="Mikhailova N."/>
            <person name="Wang A."/>
            <person name="Mouttaki H."/>
            <person name="He Z."/>
            <person name="Zhou J."/>
            <person name="Hemme C.L."/>
            <person name="Woyke T."/>
        </authorList>
    </citation>
    <scope>NUCLEOTIDE SEQUENCE [LARGE SCALE GENOMIC DNA]</scope>
    <source>
        <strain evidence="10">DSM 18485 / JCM 12961 / CGMCC 1.5033 / YUAN-3</strain>
    </source>
</reference>
<comment type="catalytic activity">
    <reaction evidence="5 7">
        <text>[thioredoxin]-disulfide + L-methionine + H2O = L-methionine (S)-S-oxide + [thioredoxin]-dithiol</text>
        <dbReference type="Rhea" id="RHEA:19993"/>
        <dbReference type="Rhea" id="RHEA-COMP:10698"/>
        <dbReference type="Rhea" id="RHEA-COMP:10700"/>
        <dbReference type="ChEBI" id="CHEBI:15377"/>
        <dbReference type="ChEBI" id="CHEBI:29950"/>
        <dbReference type="ChEBI" id="CHEBI:50058"/>
        <dbReference type="ChEBI" id="CHEBI:57844"/>
        <dbReference type="ChEBI" id="CHEBI:58772"/>
        <dbReference type="EC" id="1.8.4.11"/>
    </reaction>
</comment>
<comment type="catalytic activity">
    <reaction evidence="4 6">
        <text>L-methionyl-[protein] + [thioredoxin]-disulfide + H2O = L-methionyl-(R)-S-oxide-[protein] + [thioredoxin]-dithiol</text>
        <dbReference type="Rhea" id="RHEA:24164"/>
        <dbReference type="Rhea" id="RHEA-COMP:10698"/>
        <dbReference type="Rhea" id="RHEA-COMP:10700"/>
        <dbReference type="Rhea" id="RHEA-COMP:12313"/>
        <dbReference type="Rhea" id="RHEA-COMP:12314"/>
        <dbReference type="ChEBI" id="CHEBI:15377"/>
        <dbReference type="ChEBI" id="CHEBI:16044"/>
        <dbReference type="ChEBI" id="CHEBI:29950"/>
        <dbReference type="ChEBI" id="CHEBI:45764"/>
        <dbReference type="ChEBI" id="CHEBI:50058"/>
        <dbReference type="EC" id="1.8.4.12"/>
    </reaction>
</comment>
<dbReference type="PROSITE" id="PS51790">
    <property type="entry name" value="MSRB"/>
    <property type="match status" value="1"/>
</dbReference>
<dbReference type="eggNOG" id="COG0229">
    <property type="taxonomic scope" value="Bacteria"/>
</dbReference>
<gene>
    <name evidence="6" type="primary">msrB</name>
    <name evidence="7" type="synonym">msrA</name>
    <name evidence="9" type="ordered locus">Ethha_1445</name>
</gene>
<dbReference type="SUPFAM" id="SSF55068">
    <property type="entry name" value="Peptide methionine sulfoxide reductase"/>
    <property type="match status" value="1"/>
</dbReference>
<evidence type="ECO:0000256" key="3">
    <source>
        <dbReference type="ARBA" id="ARBA00047806"/>
    </source>
</evidence>
<evidence type="ECO:0000256" key="2">
    <source>
        <dbReference type="ARBA" id="ARBA00023268"/>
    </source>
</evidence>
<name>E6U7F9_ETHHY</name>
<evidence type="ECO:0000313" key="10">
    <source>
        <dbReference type="Proteomes" id="UP000001551"/>
    </source>
</evidence>
<comment type="catalytic activity">
    <reaction evidence="3 7">
        <text>L-methionyl-[protein] + [thioredoxin]-disulfide + H2O = L-methionyl-(S)-S-oxide-[protein] + [thioredoxin]-dithiol</text>
        <dbReference type="Rhea" id="RHEA:14217"/>
        <dbReference type="Rhea" id="RHEA-COMP:10698"/>
        <dbReference type="Rhea" id="RHEA-COMP:10700"/>
        <dbReference type="Rhea" id="RHEA-COMP:12313"/>
        <dbReference type="Rhea" id="RHEA-COMP:12315"/>
        <dbReference type="ChEBI" id="CHEBI:15377"/>
        <dbReference type="ChEBI" id="CHEBI:16044"/>
        <dbReference type="ChEBI" id="CHEBI:29950"/>
        <dbReference type="ChEBI" id="CHEBI:44120"/>
        <dbReference type="ChEBI" id="CHEBI:50058"/>
        <dbReference type="EC" id="1.8.4.11"/>
    </reaction>
</comment>
<dbReference type="GO" id="GO:0033744">
    <property type="term" value="F:L-methionine:thioredoxin-disulfide S-oxidoreductase activity"/>
    <property type="evidence" value="ECO:0007669"/>
    <property type="project" value="RHEA"/>
</dbReference>
<dbReference type="GO" id="GO:0033743">
    <property type="term" value="F:peptide-methionine (R)-S-oxide reductase activity"/>
    <property type="evidence" value="ECO:0007669"/>
    <property type="project" value="UniProtKB-UniRule"/>
</dbReference>
<keyword evidence="2" id="KW-0511">Multifunctional enzyme</keyword>
<dbReference type="InterPro" id="IPR050162">
    <property type="entry name" value="MsrA_MetSO_reductase"/>
</dbReference>
<evidence type="ECO:0000256" key="1">
    <source>
        <dbReference type="ARBA" id="ARBA00023002"/>
    </source>
</evidence>
<protein>
    <recommendedName>
        <fullName evidence="6 7">Multifunctional fusion protein</fullName>
    </recommendedName>
    <domain>
        <recommendedName>
            <fullName evidence="7">Peptide methionine sulfoxide reductase MsrA</fullName>
            <shortName evidence="7">Protein-methionine-S-oxide reductase</shortName>
            <ecNumber evidence="7">1.8.4.11</ecNumber>
        </recommendedName>
        <alternativeName>
            <fullName evidence="7">Peptide-methionine (S)-S-oxide reductase</fullName>
            <shortName evidence="7">Peptide Met(O) reductase</shortName>
        </alternativeName>
    </domain>
    <domain>
        <recommendedName>
            <fullName evidence="6">Peptide methionine sulfoxide reductase MsrB</fullName>
            <ecNumber evidence="6">1.8.4.12</ecNumber>
        </recommendedName>
        <alternativeName>
            <fullName evidence="6">Peptide-methionine (R)-S-oxide reductase</fullName>
        </alternativeName>
    </domain>
</protein>
<proteinExistence type="inferred from homology"/>
<evidence type="ECO:0000256" key="6">
    <source>
        <dbReference type="HAMAP-Rule" id="MF_01400"/>
    </source>
</evidence>
<dbReference type="GO" id="GO:0005737">
    <property type="term" value="C:cytoplasm"/>
    <property type="evidence" value="ECO:0007669"/>
    <property type="project" value="TreeGrafter"/>
</dbReference>
<keyword evidence="1 6" id="KW-0560">Oxidoreductase</keyword>
<feature type="active site" evidence="7">
    <location>
        <position position="19"/>
    </location>
</feature>
<dbReference type="InterPro" id="IPR011057">
    <property type="entry name" value="Mss4-like_sf"/>
</dbReference>